<accession>G2YT05</accession>
<feature type="compositionally biased region" description="Polar residues" evidence="1">
    <location>
        <begin position="471"/>
        <end position="490"/>
    </location>
</feature>
<feature type="region of interest" description="Disordered" evidence="1">
    <location>
        <begin position="514"/>
        <end position="542"/>
    </location>
</feature>
<dbReference type="OrthoDB" id="3545168at2759"/>
<evidence type="ECO:0000313" key="2">
    <source>
        <dbReference type="EMBL" id="CCD54909.1"/>
    </source>
</evidence>
<dbReference type="AlphaFoldDB" id="G2YT05"/>
<name>G2YT05_BOTF4</name>
<dbReference type="HOGENOM" id="CLU_521906_0_0_1"/>
<reference evidence="3" key="1">
    <citation type="journal article" date="2011" name="PLoS Genet.">
        <title>Genomic analysis of the necrotrophic fungal pathogens Sclerotinia sclerotiorum and Botrytis cinerea.</title>
        <authorList>
            <person name="Amselem J."/>
            <person name="Cuomo C.A."/>
            <person name="van Kan J.A."/>
            <person name="Viaud M."/>
            <person name="Benito E.P."/>
            <person name="Couloux A."/>
            <person name="Coutinho P.M."/>
            <person name="de Vries R.P."/>
            <person name="Dyer P.S."/>
            <person name="Fillinger S."/>
            <person name="Fournier E."/>
            <person name="Gout L."/>
            <person name="Hahn M."/>
            <person name="Kohn L."/>
            <person name="Lapalu N."/>
            <person name="Plummer K.M."/>
            <person name="Pradier J.M."/>
            <person name="Quevillon E."/>
            <person name="Sharon A."/>
            <person name="Simon A."/>
            <person name="ten Have A."/>
            <person name="Tudzynski B."/>
            <person name="Tudzynski P."/>
            <person name="Wincker P."/>
            <person name="Andrew M."/>
            <person name="Anthouard V."/>
            <person name="Beever R.E."/>
            <person name="Beffa R."/>
            <person name="Benoit I."/>
            <person name="Bouzid O."/>
            <person name="Brault B."/>
            <person name="Chen Z."/>
            <person name="Choquer M."/>
            <person name="Collemare J."/>
            <person name="Cotton P."/>
            <person name="Danchin E.G."/>
            <person name="Da Silva C."/>
            <person name="Gautier A."/>
            <person name="Giraud C."/>
            <person name="Giraud T."/>
            <person name="Gonzalez C."/>
            <person name="Grossetete S."/>
            <person name="Guldener U."/>
            <person name="Henrissat B."/>
            <person name="Howlett B.J."/>
            <person name="Kodira C."/>
            <person name="Kretschmer M."/>
            <person name="Lappartient A."/>
            <person name="Leroch M."/>
            <person name="Levis C."/>
            <person name="Mauceli E."/>
            <person name="Neuveglise C."/>
            <person name="Oeser B."/>
            <person name="Pearson M."/>
            <person name="Poulain J."/>
            <person name="Poussereau N."/>
            <person name="Quesneville H."/>
            <person name="Rascle C."/>
            <person name="Schumacher J."/>
            <person name="Segurens B."/>
            <person name="Sexton A."/>
            <person name="Silva E."/>
            <person name="Sirven C."/>
            <person name="Soanes D.M."/>
            <person name="Talbot N.J."/>
            <person name="Templeton M."/>
            <person name="Yandava C."/>
            <person name="Yarden O."/>
            <person name="Zeng Q."/>
            <person name="Rollins J.A."/>
            <person name="Lebrun M.H."/>
            <person name="Dickman M."/>
        </authorList>
    </citation>
    <scope>NUCLEOTIDE SEQUENCE [LARGE SCALE GENOMIC DNA]</scope>
    <source>
        <strain evidence="3">T4</strain>
    </source>
</reference>
<feature type="region of interest" description="Disordered" evidence="1">
    <location>
        <begin position="257"/>
        <end position="281"/>
    </location>
</feature>
<protein>
    <submittedName>
        <fullName evidence="2">Uncharacterized protein</fullName>
    </submittedName>
</protein>
<feature type="region of interest" description="Disordered" evidence="1">
    <location>
        <begin position="211"/>
        <end position="232"/>
    </location>
</feature>
<feature type="region of interest" description="Disordered" evidence="1">
    <location>
        <begin position="130"/>
        <end position="149"/>
    </location>
</feature>
<organism evidence="2 3">
    <name type="scientific">Botryotinia fuckeliana (strain T4)</name>
    <name type="common">Noble rot fungus</name>
    <name type="synonym">Botrytis cinerea</name>
    <dbReference type="NCBI Taxonomy" id="999810"/>
    <lineage>
        <taxon>Eukaryota</taxon>
        <taxon>Fungi</taxon>
        <taxon>Dikarya</taxon>
        <taxon>Ascomycota</taxon>
        <taxon>Pezizomycotina</taxon>
        <taxon>Leotiomycetes</taxon>
        <taxon>Helotiales</taxon>
        <taxon>Sclerotiniaceae</taxon>
        <taxon>Botrytis</taxon>
    </lineage>
</organism>
<dbReference type="InParanoid" id="G2YT05"/>
<gene>
    <name evidence="2" type="ORF">BofuT4_P161980.1</name>
</gene>
<dbReference type="Proteomes" id="UP000008177">
    <property type="component" value="Unplaced contigs"/>
</dbReference>
<proteinExistence type="predicted"/>
<feature type="region of interest" description="Disordered" evidence="1">
    <location>
        <begin position="469"/>
        <end position="492"/>
    </location>
</feature>
<evidence type="ECO:0000256" key="1">
    <source>
        <dbReference type="SAM" id="MobiDB-lite"/>
    </source>
</evidence>
<sequence length="645" mass="72303">MSSRYHPTDFDWLPFFKVIWLLAARQRGNSDMILCFLSLTHQRIITKSPYHEPKLCFLSEKISRPTNQCFSFILECFLFYPLSSPSGQYTYFGKRLCHLSEIKITPFAFFSVSLSMAYQSSSKEQFRATLPPTSLTDRNSLSHSRSQSQLQTSAHAKLGPWAQWGHTSASLNGLETMKRPQLKHSQTTGDKFHFNRDPLPAIPGVIEKKLGRGSRRLDGRLNEYGDPVPKPSMNISVSMSHDDDNEESEGVQRVARIHSSPDTRTLPPPPDPPLTKSATKVMQRTGYDPTMEIREGRSRQSSLHIAIDDSDSSGSIYSQEDSINSHMAHQSQTIGSAPVSPMQRDEGISYFSNYISSNAPSPATSSPRSLVISSEYKERVSRFMQGHLEDQNASHGFPCANDLEDLIGQEGLRYDNQNGREYPLRYKGHNDDIPLMPLPLSLPTKRSRQSYFYESPGDWESGTPVAPFFSSEEQPSLNRPSTVSYTSSMAPPNIIIPESNKPWKRDFSNDQHSLKSPFPFLSTNKIPDSPRATGPTGSLGERLSGAIKRLSGGTKMSPTEGNEIIYNASRSATGPDTPMPRKSGFMGIKGAPDLLQKGNEHFHEAVEKVKLKVNKKERRRRELKKQILVVGIMDQTPDGRTSEWL</sequence>
<feature type="compositionally biased region" description="Basic and acidic residues" evidence="1">
    <location>
        <begin position="211"/>
        <end position="223"/>
    </location>
</feature>
<dbReference type="EMBL" id="FQ790352">
    <property type="protein sequence ID" value="CCD54909.1"/>
    <property type="molecule type" value="Genomic_DNA"/>
</dbReference>
<evidence type="ECO:0000313" key="3">
    <source>
        <dbReference type="Proteomes" id="UP000008177"/>
    </source>
</evidence>